<protein>
    <recommendedName>
        <fullName evidence="2">Major facilitator superfamily (MFS) profile domain-containing protein</fullName>
    </recommendedName>
</protein>
<feature type="transmembrane region" description="Helical" evidence="1">
    <location>
        <begin position="306"/>
        <end position="329"/>
    </location>
</feature>
<keyword evidence="1" id="KW-0812">Transmembrane</keyword>
<feature type="transmembrane region" description="Helical" evidence="1">
    <location>
        <begin position="54"/>
        <end position="75"/>
    </location>
</feature>
<feature type="transmembrane region" description="Helical" evidence="1">
    <location>
        <begin position="341"/>
        <end position="367"/>
    </location>
</feature>
<comment type="caution">
    <text evidence="3">The sequence shown here is derived from an EMBL/GenBank/DDBJ whole genome shotgun (WGS) entry which is preliminary data.</text>
</comment>
<dbReference type="GO" id="GO:0022857">
    <property type="term" value="F:transmembrane transporter activity"/>
    <property type="evidence" value="ECO:0007669"/>
    <property type="project" value="InterPro"/>
</dbReference>
<dbReference type="PANTHER" id="PTHR23528:SF1">
    <property type="entry name" value="MAJOR FACILITATOR SUPERFAMILY (MFS) PROFILE DOMAIN-CONTAINING PROTEIN"/>
    <property type="match status" value="1"/>
</dbReference>
<keyword evidence="1" id="KW-1133">Transmembrane helix</keyword>
<evidence type="ECO:0000259" key="2">
    <source>
        <dbReference type="PROSITE" id="PS50850"/>
    </source>
</evidence>
<dbReference type="EMBL" id="CABL01000002">
    <property type="protein sequence ID" value="CBH74554.1"/>
    <property type="molecule type" value="Genomic_DNA"/>
</dbReference>
<feature type="transmembrane region" description="Helical" evidence="1">
    <location>
        <begin position="147"/>
        <end position="169"/>
    </location>
</feature>
<dbReference type="Gene3D" id="1.20.1250.20">
    <property type="entry name" value="MFS general substrate transporter like domains"/>
    <property type="match status" value="2"/>
</dbReference>
<feature type="transmembrane region" description="Helical" evidence="1">
    <location>
        <begin position="379"/>
        <end position="398"/>
    </location>
</feature>
<feature type="transmembrane region" description="Helical" evidence="1">
    <location>
        <begin position="222"/>
        <end position="241"/>
    </location>
</feature>
<evidence type="ECO:0000256" key="1">
    <source>
        <dbReference type="SAM" id="Phobius"/>
    </source>
</evidence>
<feature type="transmembrane region" description="Helical" evidence="1">
    <location>
        <begin position="113"/>
        <end position="135"/>
    </location>
</feature>
<feature type="transmembrane region" description="Helical" evidence="1">
    <location>
        <begin position="279"/>
        <end position="300"/>
    </location>
</feature>
<reference evidence="3" key="1">
    <citation type="submission" date="2009-10" db="EMBL/GenBank/DDBJ databases">
        <title>Diversity of trophic interactions inside an arsenic-rich microbial ecosystem.</title>
        <authorList>
            <person name="Bertin P.N."/>
            <person name="Heinrich-Salmeron A."/>
            <person name="Pelletier E."/>
            <person name="Goulhen-Chollet F."/>
            <person name="Arsene-Ploetze F."/>
            <person name="Gallien S."/>
            <person name="Calteau A."/>
            <person name="Vallenet D."/>
            <person name="Casiot C."/>
            <person name="Chane-Woon-Ming B."/>
            <person name="Giloteaux L."/>
            <person name="Barakat M."/>
            <person name="Bonnefoy V."/>
            <person name="Bruneel O."/>
            <person name="Chandler M."/>
            <person name="Cleiss J."/>
            <person name="Duran R."/>
            <person name="Elbaz-Poulichet F."/>
            <person name="Fonknechten N."/>
            <person name="Lauga B."/>
            <person name="Mornico D."/>
            <person name="Ortet P."/>
            <person name="Schaeffer C."/>
            <person name="Siguier P."/>
            <person name="Alexander Thil Smith A."/>
            <person name="Van Dorsselaer A."/>
            <person name="Weissenbach J."/>
            <person name="Medigue C."/>
            <person name="Le Paslier D."/>
        </authorList>
    </citation>
    <scope>NUCLEOTIDE SEQUENCE</scope>
</reference>
<feature type="transmembrane region" description="Helical" evidence="1">
    <location>
        <begin position="21"/>
        <end position="42"/>
    </location>
</feature>
<keyword evidence="1" id="KW-0472">Membrane</keyword>
<evidence type="ECO:0000313" key="3">
    <source>
        <dbReference type="EMBL" id="CBH74554.1"/>
    </source>
</evidence>
<feature type="transmembrane region" description="Helical" evidence="1">
    <location>
        <begin position="253"/>
        <end position="272"/>
    </location>
</feature>
<dbReference type="SUPFAM" id="SSF103473">
    <property type="entry name" value="MFS general substrate transporter"/>
    <property type="match status" value="1"/>
</dbReference>
<accession>E6PDL9</accession>
<dbReference type="PROSITE" id="PS50850">
    <property type="entry name" value="MFS"/>
    <property type="match status" value="1"/>
</dbReference>
<feature type="transmembrane region" description="Helical" evidence="1">
    <location>
        <begin position="87"/>
        <end position="107"/>
    </location>
</feature>
<dbReference type="PANTHER" id="PTHR23528">
    <property type="match status" value="1"/>
</dbReference>
<dbReference type="InterPro" id="IPR036259">
    <property type="entry name" value="MFS_trans_sf"/>
</dbReference>
<sequence>MTRLRSIDMRARISEAARLSFFWFGIQAVWGAILGVLLQARLVALFGDVAAQRYAFFAAAGAATAILAQFVSALLSDRAVARRATRAPLYIVGTTLSIGAIVLFLRGNSAPELLAAYIALQIGMNVAIAPYQAAVPEYLERAAQRTGSAWLAAMQSLGNAVGAVIAAVATPAVTAAMLPLLLLGALAPAYRLLARVVDPRTIEPDEPVRISRAHVDLFGSRAMIFLAFYTMLGYLYFWVLGSGLADIAAPRTIAGAAIVAFTLAGVGGASLAARLGKRFDLRATAIAGVACFALATALYVVSRGLLVLSVASIVGGLGWGAFLSADWALGARYVLPGARSLGFALWNLAVVLPQFFAPSLVGLLATIVRPNGAWATSRFAFGIAFFELIVGMLWLVRLPQAGQTMELRGLGRR</sequence>
<organism evidence="3">
    <name type="scientific">mine drainage metagenome</name>
    <dbReference type="NCBI Taxonomy" id="410659"/>
    <lineage>
        <taxon>unclassified sequences</taxon>
        <taxon>metagenomes</taxon>
        <taxon>ecological metagenomes</taxon>
    </lineage>
</organism>
<dbReference type="InterPro" id="IPR020846">
    <property type="entry name" value="MFS_dom"/>
</dbReference>
<feature type="domain" description="Major facilitator superfamily (MFS) profile" evidence="2">
    <location>
        <begin position="177"/>
        <end position="413"/>
    </location>
</feature>
<name>E6PDL9_9ZZZZ</name>
<dbReference type="AlphaFoldDB" id="E6PDL9"/>
<gene>
    <name evidence="3" type="ORF">CARN1_1656</name>
</gene>
<proteinExistence type="predicted"/>